<dbReference type="Proteomes" id="UP000038010">
    <property type="component" value="Unassembled WGS sequence"/>
</dbReference>
<dbReference type="SUPFAM" id="SSF55550">
    <property type="entry name" value="SH2 domain"/>
    <property type="match status" value="1"/>
</dbReference>
<evidence type="ECO:0000259" key="2">
    <source>
        <dbReference type="Pfam" id="PF14633"/>
    </source>
</evidence>
<dbReference type="InterPro" id="IPR035019">
    <property type="entry name" value="Spt6_SH2_N"/>
</dbReference>
<dbReference type="CDD" id="cd09928">
    <property type="entry name" value="SH2_Cterm_SPT6_like"/>
    <property type="match status" value="1"/>
</dbReference>
<dbReference type="PANTHER" id="PTHR10145:SF6">
    <property type="entry name" value="TRANSCRIPTION ELONGATION FACTOR SPT6"/>
    <property type="match status" value="1"/>
</dbReference>
<dbReference type="FunFam" id="3.30.505.10:FF:000056">
    <property type="entry name" value="Transcription elongation factor Spt6"/>
    <property type="match status" value="1"/>
</dbReference>
<dbReference type="GO" id="GO:0140673">
    <property type="term" value="P:transcription elongation-coupled chromatin remodeling"/>
    <property type="evidence" value="ECO:0007669"/>
    <property type="project" value="InterPro"/>
</dbReference>
<dbReference type="AlphaFoldDB" id="A0A0N1H2X5"/>
<dbReference type="InterPro" id="IPR035018">
    <property type="entry name" value="Spt6_SH2_C"/>
</dbReference>
<dbReference type="CDD" id="cd09918">
    <property type="entry name" value="SH2_Nterm_SPT6_like"/>
    <property type="match status" value="1"/>
</dbReference>
<evidence type="ECO:0000256" key="1">
    <source>
        <dbReference type="SAM" id="MobiDB-lite"/>
    </source>
</evidence>
<keyword evidence="5" id="KW-1185">Reference proteome</keyword>
<proteinExistence type="predicted"/>
<dbReference type="GeneID" id="28733041"/>
<dbReference type="GO" id="GO:0042393">
    <property type="term" value="F:histone binding"/>
    <property type="evidence" value="ECO:0007669"/>
    <property type="project" value="TreeGrafter"/>
</dbReference>
<dbReference type="RefSeq" id="XP_017995700.1">
    <property type="nucleotide sequence ID" value="XM_018141161.1"/>
</dbReference>
<dbReference type="STRING" id="1664694.A0A0N1H2X5"/>
<accession>A0A0N1H2X5</accession>
<evidence type="ECO:0000259" key="3">
    <source>
        <dbReference type="Pfam" id="PF21710"/>
    </source>
</evidence>
<dbReference type="Pfam" id="PF21710">
    <property type="entry name" value="Spt6_S1"/>
    <property type="match status" value="1"/>
</dbReference>
<dbReference type="GO" id="GO:0003746">
    <property type="term" value="F:translation elongation factor activity"/>
    <property type="evidence" value="ECO:0007669"/>
    <property type="project" value="UniProtKB-KW"/>
</dbReference>
<feature type="domain" description="Spt6 SH2" evidence="2">
    <location>
        <begin position="70"/>
        <end position="287"/>
    </location>
</feature>
<dbReference type="InterPro" id="IPR049540">
    <property type="entry name" value="Spt6-like_S1"/>
</dbReference>
<dbReference type="PANTHER" id="PTHR10145">
    <property type="entry name" value="TRANSCRIPTION ELONGATION FACTOR SPT6"/>
    <property type="match status" value="1"/>
</dbReference>
<dbReference type="Gene3D" id="3.30.505.10">
    <property type="entry name" value="SH2 domain"/>
    <property type="match status" value="2"/>
</dbReference>
<feature type="domain" description="Spt6-like S1/OB" evidence="3">
    <location>
        <begin position="4"/>
        <end position="51"/>
    </location>
</feature>
<comment type="caution">
    <text evidence="4">The sequence shown here is derived from an EMBL/GenBank/DDBJ whole genome shotgun (WGS) entry which is preliminary data.</text>
</comment>
<keyword evidence="4" id="KW-0251">Elongation factor</keyword>
<dbReference type="GO" id="GO:0034728">
    <property type="term" value="P:nucleosome organization"/>
    <property type="evidence" value="ECO:0007669"/>
    <property type="project" value="TreeGrafter"/>
</dbReference>
<dbReference type="InterPro" id="IPR017072">
    <property type="entry name" value="TF_Spt6"/>
</dbReference>
<dbReference type="VEuPathDB" id="FungiDB:AB675_1283"/>
<gene>
    <name evidence="4" type="ORF">AB675_1283</name>
</gene>
<dbReference type="InterPro" id="IPR035420">
    <property type="entry name" value="Spt6_SH2"/>
</dbReference>
<dbReference type="GO" id="GO:0008023">
    <property type="term" value="C:transcription elongation factor complex"/>
    <property type="evidence" value="ECO:0007669"/>
    <property type="project" value="TreeGrafter"/>
</dbReference>
<dbReference type="EMBL" id="LFJN01000037">
    <property type="protein sequence ID" value="KPI35737.1"/>
    <property type="molecule type" value="Genomic_DNA"/>
</dbReference>
<reference evidence="4 5" key="1">
    <citation type="submission" date="2015-06" db="EMBL/GenBank/DDBJ databases">
        <title>Draft genome of the ant-associated black yeast Phialophora attae CBS 131958.</title>
        <authorList>
            <person name="Moreno L.F."/>
            <person name="Stielow B.J."/>
            <person name="de Hoog S."/>
            <person name="Vicente V.A."/>
            <person name="Weiss V.A."/>
            <person name="de Vries M."/>
            <person name="Cruz L.M."/>
            <person name="Souza E.M."/>
        </authorList>
    </citation>
    <scope>NUCLEOTIDE SEQUENCE [LARGE SCALE GENOMIC DNA]</scope>
    <source>
        <strain evidence="4 5">CBS 131958</strain>
    </source>
</reference>
<organism evidence="4 5">
    <name type="scientific">Cyphellophora attinorum</name>
    <dbReference type="NCBI Taxonomy" id="1664694"/>
    <lineage>
        <taxon>Eukaryota</taxon>
        <taxon>Fungi</taxon>
        <taxon>Dikarya</taxon>
        <taxon>Ascomycota</taxon>
        <taxon>Pezizomycotina</taxon>
        <taxon>Eurotiomycetes</taxon>
        <taxon>Chaetothyriomycetidae</taxon>
        <taxon>Chaetothyriales</taxon>
        <taxon>Cyphellophoraceae</taxon>
        <taxon>Cyphellophora</taxon>
    </lineage>
</organism>
<dbReference type="OrthoDB" id="995477at2759"/>
<name>A0A0N1H2X5_9EURO</name>
<keyword evidence="4" id="KW-0648">Protein biosynthesis</keyword>
<feature type="compositionally biased region" description="Basic and acidic residues" evidence="1">
    <location>
        <begin position="70"/>
        <end position="81"/>
    </location>
</feature>
<dbReference type="GO" id="GO:0031491">
    <property type="term" value="F:nucleosome binding"/>
    <property type="evidence" value="ECO:0007669"/>
    <property type="project" value="TreeGrafter"/>
</dbReference>
<dbReference type="Pfam" id="PF14633">
    <property type="entry name" value="SH2_2"/>
    <property type="match status" value="1"/>
</dbReference>
<protein>
    <submittedName>
        <fullName evidence="4">Transcription elongation factor spt6</fullName>
    </submittedName>
</protein>
<dbReference type="InterPro" id="IPR036860">
    <property type="entry name" value="SH2_dom_sf"/>
</dbReference>
<feature type="region of interest" description="Disordered" evidence="1">
    <location>
        <begin position="70"/>
        <end position="90"/>
    </location>
</feature>
<evidence type="ECO:0000313" key="5">
    <source>
        <dbReference type="Proteomes" id="UP000038010"/>
    </source>
</evidence>
<sequence>MVAVVEPDQWHDNAPNISPKELFSLHQTVQAHITTINRKEFTCSVSLRDDAVKKPYKRFDPEEQLKYDEWDSRAEDEDKKKLAQQNPETGNRATRVIKHALFQPFNSVQAEQYLGSQNRGDAVIRPSSKGTDHLAVTWKVADGIFQHIDVLELDKENEFSLGKILRIGSSAQYQYVDLDQLIAEHVRPMAKMVEQMVNSDKFHNKSKAQLEEWLNTYTAANPKRSMYQFCLNREKPGYFHLIFKAGHKAKSQDWPVKVTPGVGGSGAFELRGQGYPSMQGLSNGFKILFGNIQGTNHALGGGR</sequence>
<evidence type="ECO:0000313" key="4">
    <source>
        <dbReference type="EMBL" id="KPI35737.1"/>
    </source>
</evidence>